<dbReference type="InterPro" id="IPR012340">
    <property type="entry name" value="NA-bd_OB-fold"/>
</dbReference>
<name>A0ABU7MVC8_9ACTN</name>
<comment type="caution">
    <text evidence="1">The sequence shown here is derived from an EMBL/GenBank/DDBJ whole genome shotgun (WGS) entry which is preliminary data.</text>
</comment>
<organism evidence="1 2">
    <name type="scientific">Gordonia prachuapensis</name>
    <dbReference type="NCBI Taxonomy" id="3115651"/>
    <lineage>
        <taxon>Bacteria</taxon>
        <taxon>Bacillati</taxon>
        <taxon>Actinomycetota</taxon>
        <taxon>Actinomycetes</taxon>
        <taxon>Mycobacteriales</taxon>
        <taxon>Gordoniaceae</taxon>
        <taxon>Gordonia</taxon>
    </lineage>
</organism>
<accession>A0ABU7MVC8</accession>
<protein>
    <recommendedName>
        <fullName evidence="3">DUF35 domain-containing protein</fullName>
    </recommendedName>
</protein>
<evidence type="ECO:0000313" key="2">
    <source>
        <dbReference type="Proteomes" id="UP001335729"/>
    </source>
</evidence>
<evidence type="ECO:0000313" key="1">
    <source>
        <dbReference type="EMBL" id="MEE4024275.1"/>
    </source>
</evidence>
<gene>
    <name evidence="1" type="ORF">V1Y59_14410</name>
</gene>
<dbReference type="EMBL" id="JAZDUE010000011">
    <property type="protein sequence ID" value="MEE4024275.1"/>
    <property type="molecule type" value="Genomic_DNA"/>
</dbReference>
<evidence type="ECO:0008006" key="3">
    <source>
        <dbReference type="Google" id="ProtNLM"/>
    </source>
</evidence>
<proteinExistence type="predicted"/>
<reference evidence="1 2" key="1">
    <citation type="submission" date="2024-01" db="EMBL/GenBank/DDBJ databases">
        <title>Draft genome sequence of Gordonia sp. PKS22-38.</title>
        <authorList>
            <person name="Suphannarot A."/>
            <person name="Mingma R."/>
        </authorList>
    </citation>
    <scope>NUCLEOTIDE SEQUENCE [LARGE SCALE GENOMIC DNA]</scope>
    <source>
        <strain evidence="1 2">PKS22-38</strain>
    </source>
</reference>
<dbReference type="SUPFAM" id="SSF50249">
    <property type="entry name" value="Nucleic acid-binding proteins"/>
    <property type="match status" value="1"/>
</dbReference>
<sequence length="146" mass="16772">MVTDTRPTAPLWQPPDVEWLRPYRDGLSERELRLPRCSECAQWCWYPLTDRSPCHHATYLWEHVGATATLFSFTRVQRSLIPGHTEPYVVGLVLPEYAPRCRVAAVIADGVHLRCDAALELRFTRSDETSDTGPAPYPYYRLRGAR</sequence>
<dbReference type="RefSeq" id="WP_330505655.1">
    <property type="nucleotide sequence ID" value="NZ_JAZDUE010000011.1"/>
</dbReference>
<dbReference type="Proteomes" id="UP001335729">
    <property type="component" value="Unassembled WGS sequence"/>
</dbReference>
<keyword evidence="2" id="KW-1185">Reference proteome</keyword>